<proteinExistence type="predicted"/>
<comment type="caution">
    <text evidence="2">The sequence shown here is derived from an EMBL/GenBank/DDBJ whole genome shotgun (WGS) entry which is preliminary data.</text>
</comment>
<accession>A0A1V8ZXY2</accession>
<evidence type="ECO:0000313" key="3">
    <source>
        <dbReference type="Proteomes" id="UP000192591"/>
    </source>
</evidence>
<keyword evidence="1" id="KW-0472">Membrane</keyword>
<reference evidence="2 3" key="1">
    <citation type="submission" date="2017-02" db="EMBL/GenBank/DDBJ databases">
        <title>Draft genome of Saccharomonospora sp. 154.</title>
        <authorList>
            <person name="Alonso-Carmona G.S."/>
            <person name="De La Haba R."/>
            <person name="Vera-Gargallo B."/>
            <person name="Sandoval-Trujillo A.H."/>
            <person name="Ramirez-Duran N."/>
            <person name="Ventosa A."/>
        </authorList>
    </citation>
    <scope>NUCLEOTIDE SEQUENCE [LARGE SCALE GENOMIC DNA]</scope>
    <source>
        <strain evidence="2 3">LRS4.154</strain>
    </source>
</reference>
<gene>
    <name evidence="2" type="ORF">B1813_21970</name>
</gene>
<keyword evidence="1" id="KW-1133">Transmembrane helix</keyword>
<dbReference type="Proteomes" id="UP000192591">
    <property type="component" value="Unassembled WGS sequence"/>
</dbReference>
<sequence length="163" mass="17633">MPGWGALFAVPGVLATVIGLFALPWLSGENRQASFLDIWEVTEYEGFLLPQLYVVFLAFVAVALTSLYGLLWTLGGVRSQRMVRWATSLPGSRLTRARMWRYRLLFGSTGLGGLILHVQGIESLFARHWSIAGAGPWVVLGGSVAVLVGTLVGPRRGPGLPPT</sequence>
<keyword evidence="1" id="KW-0812">Transmembrane</keyword>
<feature type="transmembrane region" description="Helical" evidence="1">
    <location>
        <begin position="7"/>
        <end position="27"/>
    </location>
</feature>
<organism evidence="2 3">
    <name type="scientific">Saccharomonospora piscinae</name>
    <dbReference type="NCBI Taxonomy" id="687388"/>
    <lineage>
        <taxon>Bacteria</taxon>
        <taxon>Bacillati</taxon>
        <taxon>Actinomycetota</taxon>
        <taxon>Actinomycetes</taxon>
        <taxon>Pseudonocardiales</taxon>
        <taxon>Pseudonocardiaceae</taxon>
        <taxon>Saccharomonospora</taxon>
    </lineage>
</organism>
<feature type="transmembrane region" description="Helical" evidence="1">
    <location>
        <begin position="47"/>
        <end position="74"/>
    </location>
</feature>
<protein>
    <submittedName>
        <fullName evidence="2">Uncharacterized protein</fullName>
    </submittedName>
</protein>
<dbReference type="STRING" id="1962155.B1813_21970"/>
<evidence type="ECO:0000256" key="1">
    <source>
        <dbReference type="SAM" id="Phobius"/>
    </source>
</evidence>
<dbReference type="EMBL" id="MWIH01000009">
    <property type="protein sequence ID" value="OQO89765.1"/>
    <property type="molecule type" value="Genomic_DNA"/>
</dbReference>
<feature type="transmembrane region" description="Helical" evidence="1">
    <location>
        <begin position="102"/>
        <end position="119"/>
    </location>
</feature>
<name>A0A1V8ZXY2_SACPI</name>
<feature type="transmembrane region" description="Helical" evidence="1">
    <location>
        <begin position="131"/>
        <end position="152"/>
    </location>
</feature>
<keyword evidence="3" id="KW-1185">Reference proteome</keyword>
<dbReference type="AlphaFoldDB" id="A0A1V8ZXY2"/>
<evidence type="ECO:0000313" key="2">
    <source>
        <dbReference type="EMBL" id="OQO89765.1"/>
    </source>
</evidence>